<keyword evidence="2" id="KW-1185">Reference proteome</keyword>
<dbReference type="Proteomes" id="UP001497512">
    <property type="component" value="Chromosome 19"/>
</dbReference>
<gene>
    <name evidence="1" type="ORF">CSSPTR1EN2_LOCUS11497</name>
</gene>
<name>A0ABP0U4Z7_9BRYO</name>
<sequence length="94" mass="10869">METVVEEEVIENEMTLDSCANMHEGPEDVETVGVFELDPVALQQQIKAKKVILLRCDVRCYCNCNCVELQGLDDPDKRYRKLKKKQLLAKILYH</sequence>
<proteinExistence type="predicted"/>
<dbReference type="EMBL" id="OZ019911">
    <property type="protein sequence ID" value="CAK9212959.1"/>
    <property type="molecule type" value="Genomic_DNA"/>
</dbReference>
<evidence type="ECO:0000313" key="1">
    <source>
        <dbReference type="EMBL" id="CAK9212959.1"/>
    </source>
</evidence>
<reference evidence="1" key="1">
    <citation type="submission" date="2024-02" db="EMBL/GenBank/DDBJ databases">
        <authorList>
            <consortium name="ELIXIR-Norway"/>
            <consortium name="Elixir Norway"/>
        </authorList>
    </citation>
    <scope>NUCLEOTIDE SEQUENCE</scope>
</reference>
<accession>A0ABP0U4Z7</accession>
<protein>
    <submittedName>
        <fullName evidence="1">Uncharacterized protein</fullName>
    </submittedName>
</protein>
<evidence type="ECO:0000313" key="2">
    <source>
        <dbReference type="Proteomes" id="UP001497512"/>
    </source>
</evidence>
<organism evidence="1 2">
    <name type="scientific">Sphagnum troendelagicum</name>
    <dbReference type="NCBI Taxonomy" id="128251"/>
    <lineage>
        <taxon>Eukaryota</taxon>
        <taxon>Viridiplantae</taxon>
        <taxon>Streptophyta</taxon>
        <taxon>Embryophyta</taxon>
        <taxon>Bryophyta</taxon>
        <taxon>Sphagnophytina</taxon>
        <taxon>Sphagnopsida</taxon>
        <taxon>Sphagnales</taxon>
        <taxon>Sphagnaceae</taxon>
        <taxon>Sphagnum</taxon>
    </lineage>
</organism>